<dbReference type="PIRSF" id="PIRSF005572">
    <property type="entry name" value="NifS"/>
    <property type="match status" value="1"/>
</dbReference>
<dbReference type="Gene3D" id="1.10.260.50">
    <property type="match status" value="1"/>
</dbReference>
<dbReference type="Gene3D" id="3.40.640.10">
    <property type="entry name" value="Type I PLP-dependent aspartate aminotransferase-like (Major domain)"/>
    <property type="match status" value="1"/>
</dbReference>
<keyword evidence="13" id="KW-1185">Reference proteome</keyword>
<evidence type="ECO:0000259" key="11">
    <source>
        <dbReference type="Pfam" id="PF00266"/>
    </source>
</evidence>
<keyword evidence="6" id="KW-0663">Pyridoxal phosphate</keyword>
<dbReference type="EC" id="2.8.1.7" evidence="3"/>
<comment type="caution">
    <text evidence="12">The sequence shown here is derived from an EMBL/GenBank/DDBJ whole genome shotgun (WGS) entry which is preliminary data.</text>
</comment>
<dbReference type="AlphaFoldDB" id="A0A2U1B7M2"/>
<dbReference type="PANTHER" id="PTHR11601:SF34">
    <property type="entry name" value="CYSTEINE DESULFURASE"/>
    <property type="match status" value="1"/>
</dbReference>
<comment type="cofactor">
    <cofactor evidence="1 10">
        <name>pyridoxal 5'-phosphate</name>
        <dbReference type="ChEBI" id="CHEBI:597326"/>
    </cofactor>
</comment>
<dbReference type="SUPFAM" id="SSF53383">
    <property type="entry name" value="PLP-dependent transferases"/>
    <property type="match status" value="1"/>
</dbReference>
<dbReference type="InterPro" id="IPR015424">
    <property type="entry name" value="PyrdxlP-dep_Trfase"/>
</dbReference>
<dbReference type="OrthoDB" id="9808002at2"/>
<evidence type="ECO:0000313" key="13">
    <source>
        <dbReference type="Proteomes" id="UP000245959"/>
    </source>
</evidence>
<keyword evidence="4" id="KW-0808">Transferase</keyword>
<sequence>MIYCDFNATAPCRQPVIDAMLPFFREEFGNPASRHGFGLRALEAVEQAAAQVARRIGAEVDELVFTSGATESNNTVLQGAGRRGLLISRHEHASIYRPARSLGARLTDPAELEEVLKDGARLVAFNLACHETGELLAGVPELARRIHAAGALFHLDATQAAGKIPVDVHELDCDFLSFSAHKLGGPKGVGALYIRSGVELPPLIDGGGQQRGRRSGTLNVPGIVGFGAAARLADPARFSSCARDRFEELLAASGLPFELIATDRPRLPGTSLVSLPGEDAGKLVDALYAAGVAASAGSACSGRGSEPSRLLLDLGYPALTAAGAVRFSFGAESSIAEAEEAAAAFIRIIQATNRKGVVDVNAYR</sequence>
<dbReference type="InterPro" id="IPR000192">
    <property type="entry name" value="Aminotrans_V_dom"/>
</dbReference>
<dbReference type="InterPro" id="IPR015421">
    <property type="entry name" value="PyrdxlP-dep_Trfase_major"/>
</dbReference>
<evidence type="ECO:0000256" key="5">
    <source>
        <dbReference type="ARBA" id="ARBA00022723"/>
    </source>
</evidence>
<evidence type="ECO:0000256" key="7">
    <source>
        <dbReference type="ARBA" id="ARBA00023004"/>
    </source>
</evidence>
<evidence type="ECO:0000256" key="6">
    <source>
        <dbReference type="ARBA" id="ARBA00022898"/>
    </source>
</evidence>
<comment type="catalytic activity">
    <reaction evidence="9">
        <text>(sulfur carrier)-H + L-cysteine = (sulfur carrier)-SH + L-alanine</text>
        <dbReference type="Rhea" id="RHEA:43892"/>
        <dbReference type="Rhea" id="RHEA-COMP:14737"/>
        <dbReference type="Rhea" id="RHEA-COMP:14739"/>
        <dbReference type="ChEBI" id="CHEBI:29917"/>
        <dbReference type="ChEBI" id="CHEBI:35235"/>
        <dbReference type="ChEBI" id="CHEBI:57972"/>
        <dbReference type="ChEBI" id="CHEBI:64428"/>
        <dbReference type="EC" id="2.8.1.7"/>
    </reaction>
</comment>
<evidence type="ECO:0000256" key="1">
    <source>
        <dbReference type="ARBA" id="ARBA00001933"/>
    </source>
</evidence>
<dbReference type="InterPro" id="IPR015422">
    <property type="entry name" value="PyrdxlP-dep_Trfase_small"/>
</dbReference>
<reference evidence="12 13" key="1">
    <citation type="submission" date="2018-04" db="EMBL/GenBank/DDBJ databases">
        <title>Genomic Encyclopedia of Type Strains, Phase IV (KMG-IV): sequencing the most valuable type-strain genomes for metagenomic binning, comparative biology and taxonomic classification.</title>
        <authorList>
            <person name="Goeker M."/>
        </authorList>
    </citation>
    <scope>NUCLEOTIDE SEQUENCE [LARGE SCALE GENOMIC DNA]</scope>
    <source>
        <strain evidence="12 13">DSM 14823</strain>
    </source>
</reference>
<keyword evidence="5" id="KW-0479">Metal-binding</keyword>
<dbReference type="EMBL" id="QEKH01000005">
    <property type="protein sequence ID" value="PVY44686.1"/>
    <property type="molecule type" value="Genomic_DNA"/>
</dbReference>
<comment type="similarity">
    <text evidence="2">Belongs to the class-V pyridoxal-phosphate-dependent aminotransferase family. NifS/IscS subfamily.</text>
</comment>
<dbReference type="GO" id="GO:0051536">
    <property type="term" value="F:iron-sulfur cluster binding"/>
    <property type="evidence" value="ECO:0007669"/>
    <property type="project" value="UniProtKB-KW"/>
</dbReference>
<dbReference type="PROSITE" id="PS00595">
    <property type="entry name" value="AA_TRANSFER_CLASS_5"/>
    <property type="match status" value="1"/>
</dbReference>
<dbReference type="Gene3D" id="3.90.1150.10">
    <property type="entry name" value="Aspartate Aminotransferase, domain 1"/>
    <property type="match status" value="1"/>
</dbReference>
<dbReference type="GO" id="GO:0046872">
    <property type="term" value="F:metal ion binding"/>
    <property type="evidence" value="ECO:0007669"/>
    <property type="project" value="UniProtKB-KW"/>
</dbReference>
<evidence type="ECO:0000256" key="8">
    <source>
        <dbReference type="ARBA" id="ARBA00023014"/>
    </source>
</evidence>
<dbReference type="Pfam" id="PF00266">
    <property type="entry name" value="Aminotran_5"/>
    <property type="match status" value="1"/>
</dbReference>
<keyword evidence="7" id="KW-0408">Iron</keyword>
<gene>
    <name evidence="12" type="ORF">C8D82_10515</name>
</gene>
<dbReference type="Proteomes" id="UP000245959">
    <property type="component" value="Unassembled WGS sequence"/>
</dbReference>
<dbReference type="GO" id="GO:0031071">
    <property type="term" value="F:cysteine desulfurase activity"/>
    <property type="evidence" value="ECO:0007669"/>
    <property type="project" value="UniProtKB-EC"/>
</dbReference>
<protein>
    <recommendedName>
        <fullName evidence="3">cysteine desulfurase</fullName>
        <ecNumber evidence="3">2.8.1.7</ecNumber>
    </recommendedName>
</protein>
<dbReference type="PANTHER" id="PTHR11601">
    <property type="entry name" value="CYSTEINE DESULFURYLASE FAMILY MEMBER"/>
    <property type="match status" value="1"/>
</dbReference>
<dbReference type="GeneID" id="78294336"/>
<evidence type="ECO:0000256" key="2">
    <source>
        <dbReference type="ARBA" id="ARBA00006490"/>
    </source>
</evidence>
<dbReference type="RefSeq" id="WP_116883013.1">
    <property type="nucleotide sequence ID" value="NZ_CABMMC010000003.1"/>
</dbReference>
<evidence type="ECO:0000256" key="9">
    <source>
        <dbReference type="ARBA" id="ARBA00050776"/>
    </source>
</evidence>
<dbReference type="InterPro" id="IPR016454">
    <property type="entry name" value="Cysteine_dSase"/>
</dbReference>
<accession>A0A2U1B7M2</accession>
<evidence type="ECO:0000256" key="10">
    <source>
        <dbReference type="RuleBase" id="RU004504"/>
    </source>
</evidence>
<evidence type="ECO:0000313" key="12">
    <source>
        <dbReference type="EMBL" id="PVY44686.1"/>
    </source>
</evidence>
<feature type="domain" description="Aminotransferase class V" evidence="11">
    <location>
        <begin position="2"/>
        <end position="337"/>
    </location>
</feature>
<organism evidence="12 13">
    <name type="scientific">Victivallis vadensis</name>
    <dbReference type="NCBI Taxonomy" id="172901"/>
    <lineage>
        <taxon>Bacteria</taxon>
        <taxon>Pseudomonadati</taxon>
        <taxon>Lentisphaerota</taxon>
        <taxon>Lentisphaeria</taxon>
        <taxon>Victivallales</taxon>
        <taxon>Victivallaceae</taxon>
        <taxon>Victivallis</taxon>
    </lineage>
</organism>
<name>A0A2U1B7M2_9BACT</name>
<evidence type="ECO:0000256" key="3">
    <source>
        <dbReference type="ARBA" id="ARBA00012239"/>
    </source>
</evidence>
<proteinExistence type="inferred from homology"/>
<keyword evidence="8" id="KW-0411">Iron-sulfur</keyword>
<dbReference type="InterPro" id="IPR020578">
    <property type="entry name" value="Aminotrans_V_PyrdxlP_BS"/>
</dbReference>
<evidence type="ECO:0000256" key="4">
    <source>
        <dbReference type="ARBA" id="ARBA00022679"/>
    </source>
</evidence>